<protein>
    <submittedName>
        <fullName evidence="2">Diaminopropionate ammonia-lyase</fullName>
    </submittedName>
</protein>
<dbReference type="PANTHER" id="PTHR42937:SF1">
    <property type="entry name" value="DIAMINOPROPIONATE AMMONIA-LYASE"/>
    <property type="match status" value="1"/>
</dbReference>
<proteinExistence type="predicted"/>
<evidence type="ECO:0000313" key="3">
    <source>
        <dbReference type="Proteomes" id="UP001138500"/>
    </source>
</evidence>
<gene>
    <name evidence="2" type="ORF">Tdes44962_MAKER00073</name>
</gene>
<evidence type="ECO:0000259" key="1">
    <source>
        <dbReference type="Pfam" id="PF00291"/>
    </source>
</evidence>
<dbReference type="AlphaFoldDB" id="A0A9W7T2H0"/>
<dbReference type="SUPFAM" id="SSF53686">
    <property type="entry name" value="Tryptophan synthase beta subunit-like PLP-dependent enzymes"/>
    <property type="match status" value="1"/>
</dbReference>
<dbReference type="Gene3D" id="3.40.50.1100">
    <property type="match status" value="2"/>
</dbReference>
<dbReference type="Pfam" id="PF00291">
    <property type="entry name" value="PALP"/>
    <property type="match status" value="1"/>
</dbReference>
<dbReference type="Proteomes" id="UP001138500">
    <property type="component" value="Unassembled WGS sequence"/>
</dbReference>
<reference evidence="2 3" key="2">
    <citation type="journal article" date="2021" name="Curr. Genet.">
        <title>Genetic response to nitrogen starvation in the aggressive Eucalyptus foliar pathogen Teratosphaeria destructans.</title>
        <authorList>
            <person name="Havenga M."/>
            <person name="Wingfield B.D."/>
            <person name="Wingfield M.J."/>
            <person name="Dreyer L.L."/>
            <person name="Roets F."/>
            <person name="Aylward J."/>
        </authorList>
    </citation>
    <scope>NUCLEOTIDE SEQUENCE [LARGE SCALE GENOMIC DNA]</scope>
    <source>
        <strain evidence="2">CMW44962</strain>
    </source>
</reference>
<dbReference type="OrthoDB" id="10059875at2759"/>
<dbReference type="EMBL" id="RIBY02000001">
    <property type="protein sequence ID" value="KAH9845863.1"/>
    <property type="molecule type" value="Genomic_DNA"/>
</dbReference>
<feature type="domain" description="Tryptophan synthase beta chain-like PALP" evidence="1">
    <location>
        <begin position="49"/>
        <end position="362"/>
    </location>
</feature>
<reference evidence="2 3" key="1">
    <citation type="journal article" date="2018" name="IMA Fungus">
        <title>IMA Genome-F 10: Nine draft genome sequences of Claviceps purpurea s.lat., including C. arundinis, C. humidiphila, and C. cf. spartinae, pseudomolecules for the pitch canker pathogen Fusarium circinatum, draft genome of Davidsoniella eucalypti, Grosmannia galeiformis, Quambalaria eucalypti, and Teratosphaeria destructans.</title>
        <authorList>
            <person name="Wingfield B.D."/>
            <person name="Liu M."/>
            <person name="Nguyen H.D."/>
            <person name="Lane F.A."/>
            <person name="Morgan S.W."/>
            <person name="De Vos L."/>
            <person name="Wilken P.M."/>
            <person name="Duong T.A."/>
            <person name="Aylward J."/>
            <person name="Coetzee M.P."/>
            <person name="Dadej K."/>
            <person name="De Beer Z.W."/>
            <person name="Findlay W."/>
            <person name="Havenga M."/>
            <person name="Kolarik M."/>
            <person name="Menzies J.G."/>
            <person name="Naidoo K."/>
            <person name="Pochopski O."/>
            <person name="Shoukouhi P."/>
            <person name="Santana Q.C."/>
            <person name="Seifert K.A."/>
            <person name="Soal N."/>
            <person name="Steenkamp E.T."/>
            <person name="Tatham C.T."/>
            <person name="van der Nest M.A."/>
            <person name="Wingfield M.J."/>
        </authorList>
    </citation>
    <scope>NUCLEOTIDE SEQUENCE [LARGE SCALE GENOMIC DNA]</scope>
    <source>
        <strain evidence="2">CMW44962</strain>
    </source>
</reference>
<evidence type="ECO:0000313" key="2">
    <source>
        <dbReference type="EMBL" id="KAH9845863.1"/>
    </source>
</evidence>
<dbReference type="InterPro" id="IPR001926">
    <property type="entry name" value="TrpB-like_PALP"/>
</dbReference>
<dbReference type="PANTHER" id="PTHR42937">
    <property type="match status" value="1"/>
</dbReference>
<accession>A0A9W7T2H0</accession>
<name>A0A9W7T2H0_9PEZI</name>
<sequence length="392" mass="42232">MSSYKVKHLKGGQGYTRPNILINEHAIHAQLHKPVVDPEIEAFHKQLPDYAETRLHSLPDIAKQLGFGHVFLKDESTRFGLPSFKVLGASWAIHRAICKRLDLPRTTSLANLLAALQNDDHDIRLVTCTDGNWGRAVARTAKILGIPALVYVPSFTSSYTIDLIRSENATVKVVTDGPGKGSYDDAIQAVQVDARESGALMVMDTSWNGYEEIPAWVTDGYSTMLSETDRQVAELTRGGHVDIAIGSVGVGSWMHAVTARYAAGSRPAKVVTAEPDTAACLKESLHMGELTSIRTGESIMAGMNCGTPSQIAWPVLQSGVHIAAAVTDLESHQAVEELRKLSVNAGPCGAATLVALRKICGEGVPGLAGDDRKGKTVVLFSTEGWREYDVPK</sequence>
<organism evidence="2 3">
    <name type="scientific">Teratosphaeria destructans</name>
    <dbReference type="NCBI Taxonomy" id="418781"/>
    <lineage>
        <taxon>Eukaryota</taxon>
        <taxon>Fungi</taxon>
        <taxon>Dikarya</taxon>
        <taxon>Ascomycota</taxon>
        <taxon>Pezizomycotina</taxon>
        <taxon>Dothideomycetes</taxon>
        <taxon>Dothideomycetidae</taxon>
        <taxon>Mycosphaerellales</taxon>
        <taxon>Teratosphaeriaceae</taxon>
        <taxon>Teratosphaeria</taxon>
    </lineage>
</organism>
<comment type="caution">
    <text evidence="2">The sequence shown here is derived from an EMBL/GenBank/DDBJ whole genome shotgun (WGS) entry which is preliminary data.</text>
</comment>
<keyword evidence="3" id="KW-1185">Reference proteome</keyword>
<dbReference type="InterPro" id="IPR036052">
    <property type="entry name" value="TrpB-like_PALP_sf"/>
</dbReference>